<dbReference type="Pfam" id="PF13377">
    <property type="entry name" value="Peripla_BP_3"/>
    <property type="match status" value="1"/>
</dbReference>
<evidence type="ECO:0000256" key="4">
    <source>
        <dbReference type="SAM" id="MobiDB-lite"/>
    </source>
</evidence>
<dbReference type="InterPro" id="IPR010982">
    <property type="entry name" value="Lambda_DNA-bd_dom_sf"/>
</dbReference>
<organism evidence="6 7">
    <name type="scientific">Sphingomonas longa</name>
    <dbReference type="NCBI Taxonomy" id="2778730"/>
    <lineage>
        <taxon>Bacteria</taxon>
        <taxon>Pseudomonadati</taxon>
        <taxon>Pseudomonadota</taxon>
        <taxon>Alphaproteobacteria</taxon>
        <taxon>Sphingomonadales</taxon>
        <taxon>Sphingomonadaceae</taxon>
        <taxon>Sphingomonas</taxon>
    </lineage>
</organism>
<feature type="domain" description="HTH lacI-type" evidence="5">
    <location>
        <begin position="14"/>
        <end position="68"/>
    </location>
</feature>
<evidence type="ECO:0000313" key="6">
    <source>
        <dbReference type="EMBL" id="MBM6575689.1"/>
    </source>
</evidence>
<protein>
    <submittedName>
        <fullName evidence="6">LacI family DNA-binding transcriptional regulator</fullName>
    </submittedName>
</protein>
<dbReference type="PROSITE" id="PS00356">
    <property type="entry name" value="HTH_LACI_1"/>
    <property type="match status" value="1"/>
</dbReference>
<accession>A0ABS2D456</accession>
<dbReference type="SUPFAM" id="SSF47413">
    <property type="entry name" value="lambda repressor-like DNA-binding domains"/>
    <property type="match status" value="1"/>
</dbReference>
<dbReference type="PANTHER" id="PTHR30146">
    <property type="entry name" value="LACI-RELATED TRANSCRIPTIONAL REPRESSOR"/>
    <property type="match status" value="1"/>
</dbReference>
<dbReference type="InterPro" id="IPR000843">
    <property type="entry name" value="HTH_LacI"/>
</dbReference>
<comment type="caution">
    <text evidence="6">The sequence shown here is derived from an EMBL/GenBank/DDBJ whole genome shotgun (WGS) entry which is preliminary data.</text>
</comment>
<dbReference type="Pfam" id="PF00356">
    <property type="entry name" value="LacI"/>
    <property type="match status" value="1"/>
</dbReference>
<dbReference type="Gene3D" id="3.40.50.2300">
    <property type="match status" value="2"/>
</dbReference>
<sequence length="354" mass="37949">MMKPKPSRRAGSAPTISDVAKRAGVSPMTVSRVINGESNVRPTTREVVNAAISALNYAPNPAARSLAGAGQTRIGLLYSNPSAGFLSEFLLGSLDQASRNDVQIVVEKCELGEHELEVTRHLIEGGIDGVVLPPPLCEADAVLELLAAANIPTVTVATGRAPDDLLAIRIDDREAALTMMRHIMQLGHSRIGFITGNPNLSASARRLEGYSAALEEAGIAVDQALIAHGLFTYRSGLDAAEQLLELDDPPSAIFASNDDMAAATVAVAHRRGLDVPSDLTVCGFDDTTLSTAIWPELTTIHQPIADMSRAAVELLVTTIRRQKAGDMTERHRTLDYTLIRRQSDAAPRKRPRSR</sequence>
<reference evidence="6 7" key="1">
    <citation type="submission" date="2020-12" db="EMBL/GenBank/DDBJ databases">
        <title>Sphingomonas sp.</title>
        <authorList>
            <person name="Kim M.K."/>
        </authorList>
    </citation>
    <scope>NUCLEOTIDE SEQUENCE [LARGE SCALE GENOMIC DNA]</scope>
    <source>
        <strain evidence="6 7">BT552</strain>
    </source>
</reference>
<evidence type="ECO:0000256" key="2">
    <source>
        <dbReference type="ARBA" id="ARBA00023125"/>
    </source>
</evidence>
<evidence type="ECO:0000256" key="3">
    <source>
        <dbReference type="ARBA" id="ARBA00023163"/>
    </source>
</evidence>
<dbReference type="Proteomes" id="UP000763641">
    <property type="component" value="Unassembled WGS sequence"/>
</dbReference>
<dbReference type="SUPFAM" id="SSF53822">
    <property type="entry name" value="Periplasmic binding protein-like I"/>
    <property type="match status" value="1"/>
</dbReference>
<gene>
    <name evidence="6" type="ORF">ILT43_04840</name>
</gene>
<keyword evidence="2 6" id="KW-0238">DNA-binding</keyword>
<dbReference type="CDD" id="cd01392">
    <property type="entry name" value="HTH_LacI"/>
    <property type="match status" value="1"/>
</dbReference>
<evidence type="ECO:0000259" key="5">
    <source>
        <dbReference type="PROSITE" id="PS50932"/>
    </source>
</evidence>
<name>A0ABS2D456_9SPHN</name>
<dbReference type="PANTHER" id="PTHR30146:SF153">
    <property type="entry name" value="LACTOSE OPERON REPRESSOR"/>
    <property type="match status" value="1"/>
</dbReference>
<feature type="region of interest" description="Disordered" evidence="4">
    <location>
        <begin position="1"/>
        <end position="23"/>
    </location>
</feature>
<dbReference type="CDD" id="cd01545">
    <property type="entry name" value="PBP1_SalR"/>
    <property type="match status" value="1"/>
</dbReference>
<dbReference type="PRINTS" id="PR00036">
    <property type="entry name" value="HTHLACI"/>
</dbReference>
<dbReference type="Gene3D" id="1.10.260.40">
    <property type="entry name" value="lambda repressor-like DNA-binding domains"/>
    <property type="match status" value="1"/>
</dbReference>
<dbReference type="GO" id="GO:0003677">
    <property type="term" value="F:DNA binding"/>
    <property type="evidence" value="ECO:0007669"/>
    <property type="project" value="UniProtKB-KW"/>
</dbReference>
<keyword evidence="1" id="KW-0805">Transcription regulation</keyword>
<dbReference type="InterPro" id="IPR028082">
    <property type="entry name" value="Peripla_BP_I"/>
</dbReference>
<dbReference type="InterPro" id="IPR046335">
    <property type="entry name" value="LacI/GalR-like_sensor"/>
</dbReference>
<dbReference type="PROSITE" id="PS50932">
    <property type="entry name" value="HTH_LACI_2"/>
    <property type="match status" value="1"/>
</dbReference>
<dbReference type="SMART" id="SM00354">
    <property type="entry name" value="HTH_LACI"/>
    <property type="match status" value="1"/>
</dbReference>
<evidence type="ECO:0000256" key="1">
    <source>
        <dbReference type="ARBA" id="ARBA00023015"/>
    </source>
</evidence>
<evidence type="ECO:0000313" key="7">
    <source>
        <dbReference type="Proteomes" id="UP000763641"/>
    </source>
</evidence>
<proteinExistence type="predicted"/>
<dbReference type="EMBL" id="JAFEMC010000001">
    <property type="protein sequence ID" value="MBM6575689.1"/>
    <property type="molecule type" value="Genomic_DNA"/>
</dbReference>
<keyword evidence="3" id="KW-0804">Transcription</keyword>
<keyword evidence="7" id="KW-1185">Reference proteome</keyword>